<dbReference type="RefSeq" id="WP_158065812.1">
    <property type="nucleotide sequence ID" value="NZ_CP042829.1"/>
</dbReference>
<dbReference type="Proteomes" id="UP000326331">
    <property type="component" value="Chromosome"/>
</dbReference>
<keyword evidence="6" id="KW-1185">Reference proteome</keyword>
<gene>
    <name evidence="5" type="ORF">Tbon_00580</name>
</gene>
<keyword evidence="3" id="KW-0804">Transcription</keyword>
<dbReference type="InterPro" id="IPR036390">
    <property type="entry name" value="WH_DNA-bd_sf"/>
</dbReference>
<dbReference type="InterPro" id="IPR036388">
    <property type="entry name" value="WH-like_DNA-bd_sf"/>
</dbReference>
<evidence type="ECO:0000256" key="1">
    <source>
        <dbReference type="ARBA" id="ARBA00023015"/>
    </source>
</evidence>
<proteinExistence type="predicted"/>
<dbReference type="PANTHER" id="PTHR33204:SF18">
    <property type="entry name" value="TRANSCRIPTIONAL REGULATORY PROTEIN"/>
    <property type="match status" value="1"/>
</dbReference>
<evidence type="ECO:0000313" key="6">
    <source>
        <dbReference type="Proteomes" id="UP000326331"/>
    </source>
</evidence>
<dbReference type="PROSITE" id="PS51118">
    <property type="entry name" value="HTH_HXLR"/>
    <property type="match status" value="1"/>
</dbReference>
<reference evidence="5 6" key="1">
    <citation type="submission" date="2019-08" db="EMBL/GenBank/DDBJ databases">
        <authorList>
            <person name="Toschakov S.V."/>
        </authorList>
    </citation>
    <scope>NUCLEOTIDE SEQUENCE [LARGE SCALE GENOMIC DNA]</scope>
    <source>
        <strain evidence="5 6">3753O</strain>
    </source>
</reference>
<dbReference type="InterPro" id="IPR002577">
    <property type="entry name" value="HTH_HxlR"/>
</dbReference>
<accession>A0ABX6BYE9</accession>
<evidence type="ECO:0000256" key="2">
    <source>
        <dbReference type="ARBA" id="ARBA00023125"/>
    </source>
</evidence>
<dbReference type="SUPFAM" id="SSF46785">
    <property type="entry name" value="Winged helix' DNA-binding domain"/>
    <property type="match status" value="1"/>
</dbReference>
<dbReference type="Pfam" id="PF01638">
    <property type="entry name" value="HxlR"/>
    <property type="match status" value="1"/>
</dbReference>
<dbReference type="Gene3D" id="1.10.10.10">
    <property type="entry name" value="Winged helix-like DNA-binding domain superfamily/Winged helix DNA-binding domain"/>
    <property type="match status" value="1"/>
</dbReference>
<sequence>MADAVRCPVAATLELVGDRWTLLIVRDLLRGRRRFNELRESVEGIPPAVLTARLRALEAASVVERRPYSDHPPRYEYRLTAKGHALGVVVGALADWGQRYADADLALVDGECGHGISVVYHCPTCERQAPRRRVRIVGRSEARLPAADRGATLPR</sequence>
<dbReference type="InterPro" id="IPR011991">
    <property type="entry name" value="ArsR-like_HTH"/>
</dbReference>
<evidence type="ECO:0000256" key="3">
    <source>
        <dbReference type="ARBA" id="ARBA00023163"/>
    </source>
</evidence>
<evidence type="ECO:0000313" key="5">
    <source>
        <dbReference type="EMBL" id="QFG01867.1"/>
    </source>
</evidence>
<dbReference type="CDD" id="cd00090">
    <property type="entry name" value="HTH_ARSR"/>
    <property type="match status" value="1"/>
</dbReference>
<protein>
    <submittedName>
        <fullName evidence="5">Helix-turn-helix transcriptional regulator</fullName>
    </submittedName>
</protein>
<keyword evidence="2" id="KW-0238">DNA-binding</keyword>
<organism evidence="5 6">
    <name type="scientific">Tepidiforma bonchosmolovskayae</name>
    <dbReference type="NCBI Taxonomy" id="2601677"/>
    <lineage>
        <taxon>Bacteria</taxon>
        <taxon>Bacillati</taxon>
        <taxon>Chloroflexota</taxon>
        <taxon>Tepidiformia</taxon>
        <taxon>Tepidiformales</taxon>
        <taxon>Tepidiformaceae</taxon>
        <taxon>Tepidiforma</taxon>
    </lineage>
</organism>
<keyword evidence="1" id="KW-0805">Transcription regulation</keyword>
<dbReference type="PANTHER" id="PTHR33204">
    <property type="entry name" value="TRANSCRIPTIONAL REGULATOR, MARR FAMILY"/>
    <property type="match status" value="1"/>
</dbReference>
<feature type="domain" description="HTH hxlR-type" evidence="4">
    <location>
        <begin position="7"/>
        <end position="105"/>
    </location>
</feature>
<evidence type="ECO:0000259" key="4">
    <source>
        <dbReference type="PROSITE" id="PS51118"/>
    </source>
</evidence>
<name>A0ABX6BYE9_9CHLR</name>
<reference evidence="5 6" key="2">
    <citation type="submission" date="2019-10" db="EMBL/GenBank/DDBJ databases">
        <title>Thermopilla bonchosmolovskayae gen. nov., sp. nov., a moderately thermophilic Chloroflexi bacterium from a Chukotka hot spring (Arctic, Russia), representing a novel classis Thermopillaia, which include previously uncultivated lineage OLB14.</title>
        <authorList>
            <person name="Kochetkova T.V."/>
            <person name="Zayulina K.S."/>
            <person name="Zhigarkov V.S."/>
            <person name="Minaev N.V."/>
            <person name="Novikov A."/>
            <person name="Toshchakov S.V."/>
            <person name="Elcheninov A.G."/>
            <person name="Kublanov I.V."/>
        </authorList>
    </citation>
    <scope>NUCLEOTIDE SEQUENCE [LARGE SCALE GENOMIC DNA]</scope>
    <source>
        <strain evidence="5 6">3753O</strain>
    </source>
</reference>
<dbReference type="EMBL" id="CP042829">
    <property type="protein sequence ID" value="QFG01867.1"/>
    <property type="molecule type" value="Genomic_DNA"/>
</dbReference>